<evidence type="ECO:0000256" key="5">
    <source>
        <dbReference type="ARBA" id="ARBA00022676"/>
    </source>
</evidence>
<dbReference type="RefSeq" id="WP_354221286.1">
    <property type="nucleotide sequence ID" value="NZ_JBEPMX010000013.1"/>
</dbReference>
<keyword evidence="8" id="KW-0133">Cell shape</keyword>
<evidence type="ECO:0000256" key="6">
    <source>
        <dbReference type="ARBA" id="ARBA00022679"/>
    </source>
</evidence>
<feature type="domain" description="Penicillin-binding protein transpeptidase" evidence="15">
    <location>
        <begin position="317"/>
        <end position="592"/>
    </location>
</feature>
<keyword evidence="7" id="KW-0378">Hydrolase</keyword>
<keyword evidence="9" id="KW-0573">Peptidoglycan synthesis</keyword>
<keyword evidence="3" id="KW-0121">Carboxypeptidase</keyword>
<feature type="domain" description="Glycosyl transferase family 51" evidence="16">
    <location>
        <begin position="60"/>
        <end position="227"/>
    </location>
</feature>
<keyword evidence="4" id="KW-0645">Protease</keyword>
<keyword evidence="12" id="KW-0961">Cell wall biogenesis/degradation</keyword>
<dbReference type="NCBIfam" id="TIGR02074">
    <property type="entry name" value="PBP_1a_fam"/>
    <property type="match status" value="1"/>
</dbReference>
<evidence type="ECO:0000259" key="16">
    <source>
        <dbReference type="Pfam" id="PF00912"/>
    </source>
</evidence>
<evidence type="ECO:0000256" key="3">
    <source>
        <dbReference type="ARBA" id="ARBA00022645"/>
    </source>
</evidence>
<dbReference type="Gene3D" id="3.40.710.10">
    <property type="entry name" value="DD-peptidase/beta-lactamase superfamily"/>
    <property type="match status" value="1"/>
</dbReference>
<dbReference type="Proteomes" id="UP001549167">
    <property type="component" value="Unassembled WGS sequence"/>
</dbReference>
<keyword evidence="5" id="KW-0328">Glycosyltransferase</keyword>
<dbReference type="InterPro" id="IPR012338">
    <property type="entry name" value="Beta-lactam/transpept-like"/>
</dbReference>
<evidence type="ECO:0000256" key="4">
    <source>
        <dbReference type="ARBA" id="ARBA00022670"/>
    </source>
</evidence>
<dbReference type="InterPro" id="IPR001264">
    <property type="entry name" value="Glyco_trans_51"/>
</dbReference>
<evidence type="ECO:0000259" key="15">
    <source>
        <dbReference type="Pfam" id="PF00905"/>
    </source>
</evidence>
<accession>A0ABV2KX68</accession>
<evidence type="ECO:0000256" key="10">
    <source>
        <dbReference type="ARBA" id="ARBA00023136"/>
    </source>
</evidence>
<protein>
    <submittedName>
        <fullName evidence="17">1A family penicillin-binding protein</fullName>
    </submittedName>
</protein>
<evidence type="ECO:0000256" key="7">
    <source>
        <dbReference type="ARBA" id="ARBA00022801"/>
    </source>
</evidence>
<evidence type="ECO:0000256" key="13">
    <source>
        <dbReference type="ARBA" id="ARBA00034000"/>
    </source>
</evidence>
<evidence type="ECO:0000256" key="1">
    <source>
        <dbReference type="ARBA" id="ARBA00004236"/>
    </source>
</evidence>
<comment type="catalytic activity">
    <reaction evidence="13">
        <text>Preferential cleavage: (Ac)2-L-Lys-D-Ala-|-D-Ala. Also transpeptidation of peptidyl-alanyl moieties that are N-acyl substituents of D-alanine.</text>
        <dbReference type="EC" id="3.4.16.4"/>
    </reaction>
</comment>
<keyword evidence="11" id="KW-0511">Multifunctional enzyme</keyword>
<keyword evidence="10" id="KW-0472">Membrane</keyword>
<sequence>MLVWMKRLFWLIVVSLFFAVGATCSVLIMLWLQGPPNVQLDENTVIFSQHHTVLAEHHGIESRYAVELEDVSQHVRDAFIAAEDHHFYNHAGFNPKRIAGAAYQNIVAQERAQGASTITQQLARNLFLSHDKTWNRKIKELLIALRLEMFWSKDTILTSYLNTIYFGHGQYGIESASRFYFDKHADELKVSEAALLAAIPKGPAVYSPIDHQDRAKERQTWILQQMKQLDVIDDDTYAQASDEPIRLVTQASTERETGQYAVQFALEEAASILGLSPEQVTASGYQIHTTIDETAQNLLEEKTLDHFPEEDPLQIGAMTLNHESGAIVAMQGGRDFTDSRYNRAVQAERMTGSTFKAFLYYAALVYGFTPSTTLESTATQFPLANGDVYQPANVSDVYADRPVTLAQALAVSDNIYAVKTNQMIGPENLAEAADVFGIDVEVEPGLALALGTESASVYEMTRAYGLLANRGQSVDPYIIDKIENRDGDVVYEHEPSQQETVLDERYAFVLTHLLTGMFDERLSDYLRVTGAPISHQLNQAYAGKSGTTDFDAWMVGYSPHYTTAVWTGYDDNQALSTRSESQAAKTIWADYMHELHANLPVRPFTVPHGVNGVDVDPNSGRLASDACSERARTMYFIEGTEPTTYCEDAS</sequence>
<dbReference type="InterPro" id="IPR036950">
    <property type="entry name" value="PBP_transglycosylase"/>
</dbReference>
<dbReference type="PANTHER" id="PTHR32282">
    <property type="entry name" value="BINDING PROTEIN TRANSPEPTIDASE, PUTATIVE-RELATED"/>
    <property type="match status" value="1"/>
</dbReference>
<dbReference type="InterPro" id="IPR050396">
    <property type="entry name" value="Glycosyltr_51/Transpeptidase"/>
</dbReference>
<dbReference type="PANTHER" id="PTHR32282:SF11">
    <property type="entry name" value="PENICILLIN-BINDING PROTEIN 1B"/>
    <property type="match status" value="1"/>
</dbReference>
<evidence type="ECO:0000256" key="14">
    <source>
        <dbReference type="ARBA" id="ARBA00049902"/>
    </source>
</evidence>
<dbReference type="Pfam" id="PF00912">
    <property type="entry name" value="Transgly"/>
    <property type="match status" value="1"/>
</dbReference>
<dbReference type="SUPFAM" id="SSF56601">
    <property type="entry name" value="beta-lactamase/transpeptidase-like"/>
    <property type="match status" value="1"/>
</dbReference>
<keyword evidence="2" id="KW-1003">Cell membrane</keyword>
<comment type="catalytic activity">
    <reaction evidence="14">
        <text>[GlcNAc-(1-&gt;4)-Mur2Ac(oyl-L-Ala-gamma-D-Glu-L-Lys-D-Ala-D-Ala)](n)-di-trans,octa-cis-undecaprenyl diphosphate + beta-D-GlcNAc-(1-&gt;4)-Mur2Ac(oyl-L-Ala-gamma-D-Glu-L-Lys-D-Ala-D-Ala)-di-trans,octa-cis-undecaprenyl diphosphate = [GlcNAc-(1-&gt;4)-Mur2Ac(oyl-L-Ala-gamma-D-Glu-L-Lys-D-Ala-D-Ala)](n+1)-di-trans,octa-cis-undecaprenyl diphosphate + di-trans,octa-cis-undecaprenyl diphosphate + H(+)</text>
        <dbReference type="Rhea" id="RHEA:23708"/>
        <dbReference type="Rhea" id="RHEA-COMP:9602"/>
        <dbReference type="Rhea" id="RHEA-COMP:9603"/>
        <dbReference type="ChEBI" id="CHEBI:15378"/>
        <dbReference type="ChEBI" id="CHEBI:58405"/>
        <dbReference type="ChEBI" id="CHEBI:60033"/>
        <dbReference type="ChEBI" id="CHEBI:78435"/>
        <dbReference type="EC" id="2.4.99.28"/>
    </reaction>
</comment>
<dbReference type="EMBL" id="JBEPMX010000013">
    <property type="protein sequence ID" value="MET3684183.1"/>
    <property type="molecule type" value="Genomic_DNA"/>
</dbReference>
<evidence type="ECO:0000256" key="11">
    <source>
        <dbReference type="ARBA" id="ARBA00023268"/>
    </source>
</evidence>
<proteinExistence type="predicted"/>
<keyword evidence="18" id="KW-1185">Reference proteome</keyword>
<comment type="subcellular location">
    <subcellularLocation>
        <location evidence="1">Cell membrane</location>
    </subcellularLocation>
</comment>
<evidence type="ECO:0000256" key="12">
    <source>
        <dbReference type="ARBA" id="ARBA00023316"/>
    </source>
</evidence>
<dbReference type="InterPro" id="IPR001460">
    <property type="entry name" value="PCN-bd_Tpept"/>
</dbReference>
<evidence type="ECO:0000313" key="18">
    <source>
        <dbReference type="Proteomes" id="UP001549167"/>
    </source>
</evidence>
<gene>
    <name evidence="17" type="ORF">ABID56_002309</name>
</gene>
<organism evidence="17 18">
    <name type="scientific">Alkalibacillus flavidus</name>
    <dbReference type="NCBI Taxonomy" id="546021"/>
    <lineage>
        <taxon>Bacteria</taxon>
        <taxon>Bacillati</taxon>
        <taxon>Bacillota</taxon>
        <taxon>Bacilli</taxon>
        <taxon>Bacillales</taxon>
        <taxon>Bacillaceae</taxon>
        <taxon>Alkalibacillus</taxon>
    </lineage>
</organism>
<evidence type="ECO:0000256" key="2">
    <source>
        <dbReference type="ARBA" id="ARBA00022475"/>
    </source>
</evidence>
<name>A0ABV2KX68_9BACI</name>
<dbReference type="InterPro" id="IPR023346">
    <property type="entry name" value="Lysozyme-like_dom_sf"/>
</dbReference>
<dbReference type="Pfam" id="PF00905">
    <property type="entry name" value="Transpeptidase"/>
    <property type="match status" value="1"/>
</dbReference>
<reference evidence="17 18" key="1">
    <citation type="submission" date="2024-06" db="EMBL/GenBank/DDBJ databases">
        <title>Genomic Encyclopedia of Type Strains, Phase IV (KMG-IV): sequencing the most valuable type-strain genomes for metagenomic binning, comparative biology and taxonomic classification.</title>
        <authorList>
            <person name="Goeker M."/>
        </authorList>
    </citation>
    <scope>NUCLEOTIDE SEQUENCE [LARGE SCALE GENOMIC DNA]</scope>
    <source>
        <strain evidence="17 18">DSM 23520</strain>
    </source>
</reference>
<evidence type="ECO:0000256" key="8">
    <source>
        <dbReference type="ARBA" id="ARBA00022960"/>
    </source>
</evidence>
<evidence type="ECO:0000313" key="17">
    <source>
        <dbReference type="EMBL" id="MET3684183.1"/>
    </source>
</evidence>
<dbReference type="Gene3D" id="1.10.3810.10">
    <property type="entry name" value="Biosynthetic peptidoglycan transglycosylase-like"/>
    <property type="match status" value="1"/>
</dbReference>
<comment type="caution">
    <text evidence="17">The sequence shown here is derived from an EMBL/GenBank/DDBJ whole genome shotgun (WGS) entry which is preliminary data.</text>
</comment>
<keyword evidence="6" id="KW-0808">Transferase</keyword>
<dbReference type="SUPFAM" id="SSF53955">
    <property type="entry name" value="Lysozyme-like"/>
    <property type="match status" value="1"/>
</dbReference>
<evidence type="ECO:0000256" key="9">
    <source>
        <dbReference type="ARBA" id="ARBA00022984"/>
    </source>
</evidence>